<accession>B9BLH5</accession>
<sequence length="46" mass="5024">MSRDAASRHVVRMMSDGAARNDRDTHSAARRAGAVSATIRRSVNVR</sequence>
<name>B9BLH5_9BURK</name>
<dbReference type="AlphaFoldDB" id="B9BLH5"/>
<comment type="caution">
    <text evidence="2">The sequence shown here is derived from an EMBL/GenBank/DDBJ whole genome shotgun (WGS) entry which is preliminary data.</text>
</comment>
<dbReference type="Proteomes" id="UP000004535">
    <property type="component" value="Unassembled WGS sequence"/>
</dbReference>
<protein>
    <submittedName>
        <fullName evidence="2">Uncharacterized protein</fullName>
    </submittedName>
</protein>
<gene>
    <name evidence="2" type="ORF">BURMUCGD2_5933</name>
</gene>
<evidence type="ECO:0000313" key="2">
    <source>
        <dbReference type="EMBL" id="EEE08792.1"/>
    </source>
</evidence>
<reference evidence="2 3" key="1">
    <citation type="journal article" date="2012" name="J. Bacteriol.">
        <title>Draft Genome Sequence Determination for Cystic Fibrosis and Chronic Granulomatous Disease Burkholderia multivorans Isolates.</title>
        <authorList>
            <person name="Varga J.J."/>
            <person name="Losada L."/>
            <person name="Zelazny A.M."/>
            <person name="Brinkac L."/>
            <person name="Harkins D."/>
            <person name="Radune D."/>
            <person name="Hostetler J."/>
            <person name="Sampaio E.P."/>
            <person name="Ronning C.M."/>
            <person name="Nierman W.C."/>
            <person name="Greenberg D.E."/>
            <person name="Holland S.M."/>
            <person name="Goldberg J.B."/>
        </authorList>
    </citation>
    <scope>NUCLEOTIDE SEQUENCE [LARGE SCALE GENOMIC DNA]</scope>
    <source>
        <strain evidence="2 3">CGD2</strain>
    </source>
</reference>
<dbReference type="EMBL" id="ACFC01000002">
    <property type="protein sequence ID" value="EEE08792.1"/>
    <property type="molecule type" value="Genomic_DNA"/>
</dbReference>
<evidence type="ECO:0000256" key="1">
    <source>
        <dbReference type="SAM" id="MobiDB-lite"/>
    </source>
</evidence>
<organism evidence="2 3">
    <name type="scientific">Burkholderia multivorans CGD2</name>
    <dbReference type="NCBI Taxonomy" id="513052"/>
    <lineage>
        <taxon>Bacteria</taxon>
        <taxon>Pseudomonadati</taxon>
        <taxon>Pseudomonadota</taxon>
        <taxon>Betaproteobacteria</taxon>
        <taxon>Burkholderiales</taxon>
        <taxon>Burkholderiaceae</taxon>
        <taxon>Burkholderia</taxon>
        <taxon>Burkholderia cepacia complex</taxon>
    </lineage>
</organism>
<proteinExistence type="predicted"/>
<feature type="region of interest" description="Disordered" evidence="1">
    <location>
        <begin position="1"/>
        <end position="46"/>
    </location>
</feature>
<evidence type="ECO:0000313" key="3">
    <source>
        <dbReference type="Proteomes" id="UP000004535"/>
    </source>
</evidence>